<reference evidence="3 4" key="1">
    <citation type="submission" date="2019-01" db="EMBL/GenBank/DDBJ databases">
        <title>Lacunisphaera sp. strain TWA-58.</title>
        <authorList>
            <person name="Chen W.-M."/>
        </authorList>
    </citation>
    <scope>NUCLEOTIDE SEQUENCE [LARGE SCALE GENOMIC DNA]</scope>
    <source>
        <strain evidence="3 4">TWA-58</strain>
    </source>
</reference>
<dbReference type="PANTHER" id="PTHR44103:SF1">
    <property type="entry name" value="PROPROTEIN CONVERTASE P"/>
    <property type="match status" value="1"/>
</dbReference>
<dbReference type="InterPro" id="IPR028994">
    <property type="entry name" value="Integrin_alpha_N"/>
</dbReference>
<dbReference type="InterPro" id="IPR000413">
    <property type="entry name" value="Integrin_alpha"/>
</dbReference>
<keyword evidence="2" id="KW-0325">Glycoprotein</keyword>
<dbReference type="GO" id="GO:0008305">
    <property type="term" value="C:integrin complex"/>
    <property type="evidence" value="ECO:0007669"/>
    <property type="project" value="InterPro"/>
</dbReference>
<dbReference type="OrthoDB" id="9816589at2"/>
<evidence type="ECO:0000313" key="4">
    <source>
        <dbReference type="Proteomes" id="UP000290218"/>
    </source>
</evidence>
<name>A0A4Q1C523_9BACT</name>
<gene>
    <name evidence="3" type="ORF">ESB00_17755</name>
</gene>
<keyword evidence="1" id="KW-0732">Signal</keyword>
<protein>
    <submittedName>
        <fullName evidence="3">VCBS repeat-containing protein</fullName>
    </submittedName>
</protein>
<dbReference type="SUPFAM" id="SSF69318">
    <property type="entry name" value="Integrin alpha N-terminal domain"/>
    <property type="match status" value="1"/>
</dbReference>
<dbReference type="Gene3D" id="2.130.10.130">
    <property type="entry name" value="Integrin alpha, N-terminal"/>
    <property type="match status" value="2"/>
</dbReference>
<evidence type="ECO:0000256" key="1">
    <source>
        <dbReference type="ARBA" id="ARBA00022729"/>
    </source>
</evidence>
<accession>A0A4Q1C523</accession>
<dbReference type="Pfam" id="PF13517">
    <property type="entry name" value="FG-GAP_3"/>
    <property type="match status" value="3"/>
</dbReference>
<dbReference type="Proteomes" id="UP000290218">
    <property type="component" value="Unassembled WGS sequence"/>
</dbReference>
<comment type="caution">
    <text evidence="3">The sequence shown here is derived from an EMBL/GenBank/DDBJ whole genome shotgun (WGS) entry which is preliminary data.</text>
</comment>
<sequence>MNTFSLGRASRHPVRYAGIVAGLIAGIGLALSGCQPRTPAPATANRAAPKTNFPALVYQPVAIGSPAGPEDRPMVTNLQIADLDQDGLPDVIYSEARGNTVRWIRQAPRGVFTEQVIARDLPAPANVWAADVQGSGRLDVLVACMGQIMPNNDRIGSIVVLENLDNRTFQPRTLLEKTARVTDVRAANLTGHTDGKLDLVVGQFGYAQGETRWMKNLGGWRFESQIVNRQSGTVHTPVADFDGDSRPDFAALVTQEWEEVHLFRNPGDGGEFKDTLVWGSTNEDYGGSGLAVADVNRDGRPDLISTNGDGFDYAVRGHRPWHGIQWLENTGQGNFRYHRVGDFPGAYAPCAADLNGDGHTDLVAVSGFADWDDPQSVALMAWLNDGRQNFTPMPLARSPIKLVTAAVGDLDGDGVPEIVTGALHAFPPFERLSNITLWRRQ</sequence>
<dbReference type="RefSeq" id="WP_129049306.1">
    <property type="nucleotide sequence ID" value="NZ_SDHX01000002.1"/>
</dbReference>
<dbReference type="InterPro" id="IPR013517">
    <property type="entry name" value="FG-GAP"/>
</dbReference>
<dbReference type="AlphaFoldDB" id="A0A4Q1C523"/>
<evidence type="ECO:0000313" key="3">
    <source>
        <dbReference type="EMBL" id="RXK53538.1"/>
    </source>
</evidence>
<organism evidence="3 4">
    <name type="scientific">Oleiharenicola lentus</name>
    <dbReference type="NCBI Taxonomy" id="2508720"/>
    <lineage>
        <taxon>Bacteria</taxon>
        <taxon>Pseudomonadati</taxon>
        <taxon>Verrucomicrobiota</taxon>
        <taxon>Opitutia</taxon>
        <taxon>Opitutales</taxon>
        <taxon>Opitutaceae</taxon>
        <taxon>Oleiharenicola</taxon>
    </lineage>
</organism>
<evidence type="ECO:0000256" key="2">
    <source>
        <dbReference type="ARBA" id="ARBA00023180"/>
    </source>
</evidence>
<dbReference type="PRINTS" id="PR01185">
    <property type="entry name" value="INTEGRINA"/>
</dbReference>
<proteinExistence type="predicted"/>
<dbReference type="EMBL" id="SDHX01000002">
    <property type="protein sequence ID" value="RXK53538.1"/>
    <property type="molecule type" value="Genomic_DNA"/>
</dbReference>
<dbReference type="GO" id="GO:0007155">
    <property type="term" value="P:cell adhesion"/>
    <property type="evidence" value="ECO:0007669"/>
    <property type="project" value="InterPro"/>
</dbReference>
<dbReference type="PANTHER" id="PTHR44103">
    <property type="entry name" value="PROPROTEIN CONVERTASE P"/>
    <property type="match status" value="1"/>
</dbReference>
<keyword evidence="4" id="KW-1185">Reference proteome</keyword>